<accession>A0ABQ0CAN9</accession>
<keyword evidence="2" id="KW-1185">Reference proteome</keyword>
<organism evidence="1 2">
    <name type="scientific">Candidatus Magnetaquiglobus chichijimensis</name>
    <dbReference type="NCBI Taxonomy" id="3141448"/>
    <lineage>
        <taxon>Bacteria</taxon>
        <taxon>Pseudomonadati</taxon>
        <taxon>Pseudomonadota</taxon>
        <taxon>Magnetococcia</taxon>
        <taxon>Magnetococcales</taxon>
        <taxon>Candidatus Magnetaquicoccaceae</taxon>
        <taxon>Candidatus Magnetaquiglobus</taxon>
    </lineage>
</organism>
<reference evidence="1 2" key="1">
    <citation type="submission" date="2024-05" db="EMBL/GenBank/DDBJ databases">
        <authorList>
            <consortium name="Candidatus Magnetaquicoccaceae bacterium FCR-1 genome sequencing consortium"/>
            <person name="Shimoshige H."/>
            <person name="Shimamura S."/>
            <person name="Taoka A."/>
            <person name="Kobayashi H."/>
            <person name="Maekawa T."/>
        </authorList>
    </citation>
    <scope>NUCLEOTIDE SEQUENCE [LARGE SCALE GENOMIC DNA]</scope>
    <source>
        <strain evidence="1 2">FCR-1</strain>
    </source>
</reference>
<evidence type="ECO:0000313" key="2">
    <source>
        <dbReference type="Proteomes" id="UP001628193"/>
    </source>
</evidence>
<gene>
    <name evidence="1" type="ORF">SIID45300_02272</name>
</gene>
<reference evidence="1 2" key="2">
    <citation type="submission" date="2024-09" db="EMBL/GenBank/DDBJ databases">
        <title>Draft genome sequence of Candidatus Magnetaquicoccaceae bacterium FCR-1.</title>
        <authorList>
            <person name="Shimoshige H."/>
            <person name="Shimamura S."/>
            <person name="Taoka A."/>
            <person name="Kobayashi H."/>
            <person name="Maekawa T."/>
        </authorList>
    </citation>
    <scope>NUCLEOTIDE SEQUENCE [LARGE SCALE GENOMIC DNA]</scope>
    <source>
        <strain evidence="1 2">FCR-1</strain>
    </source>
</reference>
<protein>
    <submittedName>
        <fullName evidence="1">Uncharacterized protein</fullName>
    </submittedName>
</protein>
<dbReference type="RefSeq" id="WP_420905623.1">
    <property type="nucleotide sequence ID" value="NZ_BAAFGK010000004.1"/>
</dbReference>
<evidence type="ECO:0000313" key="1">
    <source>
        <dbReference type="EMBL" id="GAB0057938.1"/>
    </source>
</evidence>
<name>A0ABQ0CAN9_9PROT</name>
<comment type="caution">
    <text evidence="1">The sequence shown here is derived from an EMBL/GenBank/DDBJ whole genome shotgun (WGS) entry which is preliminary data.</text>
</comment>
<dbReference type="EMBL" id="BAAFGK010000004">
    <property type="protein sequence ID" value="GAB0057938.1"/>
    <property type="molecule type" value="Genomic_DNA"/>
</dbReference>
<dbReference type="Proteomes" id="UP001628193">
    <property type="component" value="Unassembled WGS sequence"/>
</dbReference>
<sequence>MIGTPRLPRSCLARLIPERMDVELEKRKGWHTHGILVVAENDPRLGWPEREMIRHLASKLFGKQAVKEVAHG</sequence>
<proteinExistence type="predicted"/>